<dbReference type="EMBL" id="JACAZH010000002">
    <property type="protein sequence ID" value="KAF7375330.1"/>
    <property type="molecule type" value="Genomic_DNA"/>
</dbReference>
<keyword evidence="3" id="KW-1185">Reference proteome</keyword>
<proteinExistence type="predicted"/>
<dbReference type="AlphaFoldDB" id="A0A8H6ZA69"/>
<evidence type="ECO:0000313" key="3">
    <source>
        <dbReference type="Proteomes" id="UP000623467"/>
    </source>
</evidence>
<evidence type="ECO:0000313" key="2">
    <source>
        <dbReference type="EMBL" id="KAF7375330.1"/>
    </source>
</evidence>
<organism evidence="2 3">
    <name type="scientific">Mycena sanguinolenta</name>
    <dbReference type="NCBI Taxonomy" id="230812"/>
    <lineage>
        <taxon>Eukaryota</taxon>
        <taxon>Fungi</taxon>
        <taxon>Dikarya</taxon>
        <taxon>Basidiomycota</taxon>
        <taxon>Agaricomycotina</taxon>
        <taxon>Agaricomycetes</taxon>
        <taxon>Agaricomycetidae</taxon>
        <taxon>Agaricales</taxon>
        <taxon>Marasmiineae</taxon>
        <taxon>Mycenaceae</taxon>
        <taxon>Mycena</taxon>
    </lineage>
</organism>
<name>A0A8H6ZA69_9AGAR</name>
<sequence length="124" mass="14074">MDHIVVTKAQKSNNHSDAPAPEDSSKRKLDSDAESSTASSKRRRNASQPFMSHDRYIEADFAQSVWFEKLFERRAGRDEPLEDDERGICDVPVERMDEIDVFHLDTLGTLEDFEALLGATEDAM</sequence>
<comment type="caution">
    <text evidence="2">The sequence shown here is derived from an EMBL/GenBank/DDBJ whole genome shotgun (WGS) entry which is preliminary data.</text>
</comment>
<gene>
    <name evidence="2" type="ORF">MSAN_00419900</name>
</gene>
<feature type="region of interest" description="Disordered" evidence="1">
    <location>
        <begin position="1"/>
        <end position="49"/>
    </location>
</feature>
<reference evidence="2" key="1">
    <citation type="submission" date="2020-05" db="EMBL/GenBank/DDBJ databases">
        <title>Mycena genomes resolve the evolution of fungal bioluminescence.</title>
        <authorList>
            <person name="Tsai I.J."/>
        </authorList>
    </citation>
    <scope>NUCLEOTIDE SEQUENCE</scope>
    <source>
        <strain evidence="2">160909Yilan</strain>
    </source>
</reference>
<dbReference type="Proteomes" id="UP000623467">
    <property type="component" value="Unassembled WGS sequence"/>
</dbReference>
<protein>
    <submittedName>
        <fullName evidence="2">Uncharacterized protein</fullName>
    </submittedName>
</protein>
<evidence type="ECO:0000256" key="1">
    <source>
        <dbReference type="SAM" id="MobiDB-lite"/>
    </source>
</evidence>
<accession>A0A8H6ZA69</accession>